<dbReference type="Gene3D" id="3.30.565.10">
    <property type="entry name" value="Histidine kinase-like ATPase, C-terminal domain"/>
    <property type="match status" value="1"/>
</dbReference>
<dbReference type="EC" id="2.7.13.3" evidence="3"/>
<gene>
    <name evidence="27" type="ORF">FYK34_11920</name>
</gene>
<dbReference type="InterPro" id="IPR013767">
    <property type="entry name" value="PAS_fold"/>
</dbReference>
<dbReference type="Gene3D" id="2.10.70.100">
    <property type="match status" value="1"/>
</dbReference>
<dbReference type="InterPro" id="IPR001610">
    <property type="entry name" value="PAC"/>
</dbReference>
<dbReference type="CDD" id="cd16922">
    <property type="entry name" value="HATPase_EvgS-ArcB-TorS-like"/>
    <property type="match status" value="1"/>
</dbReference>
<evidence type="ECO:0000256" key="2">
    <source>
        <dbReference type="ARBA" id="ARBA00004651"/>
    </source>
</evidence>
<dbReference type="FunFam" id="3.30.565.10:FF:000010">
    <property type="entry name" value="Sensor histidine kinase RcsC"/>
    <property type="match status" value="1"/>
</dbReference>
<evidence type="ECO:0000256" key="17">
    <source>
        <dbReference type="ARBA" id="ARBA00070152"/>
    </source>
</evidence>
<evidence type="ECO:0000256" key="1">
    <source>
        <dbReference type="ARBA" id="ARBA00000085"/>
    </source>
</evidence>
<dbReference type="SUPFAM" id="SSF47226">
    <property type="entry name" value="Histidine-containing phosphotransfer domain, HPT domain"/>
    <property type="match status" value="1"/>
</dbReference>
<dbReference type="EMBL" id="CP043473">
    <property type="protein sequence ID" value="QEL56219.1"/>
    <property type="molecule type" value="Genomic_DNA"/>
</dbReference>
<dbReference type="SMART" id="SM00388">
    <property type="entry name" value="HisKA"/>
    <property type="match status" value="1"/>
</dbReference>
<dbReference type="CDD" id="cd17546">
    <property type="entry name" value="REC_hyHK_CKI1_RcsC-like"/>
    <property type="match status" value="2"/>
</dbReference>
<dbReference type="InterPro" id="IPR008207">
    <property type="entry name" value="Sig_transdc_His_kin_Hpt_dom"/>
</dbReference>
<dbReference type="InterPro" id="IPR036641">
    <property type="entry name" value="HPT_dom_sf"/>
</dbReference>
<evidence type="ECO:0000259" key="22">
    <source>
        <dbReference type="PROSITE" id="PS50109"/>
    </source>
</evidence>
<dbReference type="SUPFAM" id="SSF103190">
    <property type="entry name" value="Sensory domain-like"/>
    <property type="match status" value="1"/>
</dbReference>
<dbReference type="Pfam" id="PF00989">
    <property type="entry name" value="PAS"/>
    <property type="match status" value="1"/>
</dbReference>
<dbReference type="RefSeq" id="WP_149296749.1">
    <property type="nucleotide sequence ID" value="NZ_CP043473.1"/>
</dbReference>
<keyword evidence="12" id="KW-0902">Two-component regulatory system</keyword>
<dbReference type="PROSITE" id="PS50113">
    <property type="entry name" value="PAC"/>
    <property type="match status" value="3"/>
</dbReference>
<dbReference type="Gene3D" id="1.20.120.160">
    <property type="entry name" value="HPT domain"/>
    <property type="match status" value="1"/>
</dbReference>
<protein>
    <recommendedName>
        <fullName evidence="16">Sensory/regulatory protein RpfC</fullName>
        <ecNumber evidence="3">2.7.13.3</ecNumber>
    </recommendedName>
    <alternativeName>
        <fullName evidence="17">Virulence sensor protein BvgS</fullName>
    </alternativeName>
</protein>
<dbReference type="CDD" id="cd00130">
    <property type="entry name" value="PAS"/>
    <property type="match status" value="3"/>
</dbReference>
<dbReference type="PANTHER" id="PTHR45339:SF1">
    <property type="entry name" value="HYBRID SIGNAL TRANSDUCTION HISTIDINE KINASE J"/>
    <property type="match status" value="1"/>
</dbReference>
<accession>A0A5C1DJS3</accession>
<evidence type="ECO:0000256" key="4">
    <source>
        <dbReference type="ARBA" id="ARBA00022475"/>
    </source>
</evidence>
<dbReference type="InterPro" id="IPR011006">
    <property type="entry name" value="CheY-like_superfamily"/>
</dbReference>
<dbReference type="NCBIfam" id="TIGR00229">
    <property type="entry name" value="sensory_box"/>
    <property type="match status" value="2"/>
</dbReference>
<evidence type="ECO:0000256" key="8">
    <source>
        <dbReference type="ARBA" id="ARBA00022741"/>
    </source>
</evidence>
<dbReference type="PROSITE" id="PS50112">
    <property type="entry name" value="PAS"/>
    <property type="match status" value="2"/>
</dbReference>
<dbReference type="SUPFAM" id="SSF47384">
    <property type="entry name" value="Homodimeric domain of signal transducing histidine kinase"/>
    <property type="match status" value="1"/>
</dbReference>
<feature type="modified residue" description="4-aspartylphosphate" evidence="19">
    <location>
        <position position="1234"/>
    </location>
</feature>
<dbReference type="InterPro" id="IPR000014">
    <property type="entry name" value="PAS"/>
</dbReference>
<dbReference type="InterPro" id="IPR003661">
    <property type="entry name" value="HisK_dim/P_dom"/>
</dbReference>
<keyword evidence="9" id="KW-0418">Kinase</keyword>
<dbReference type="PROSITE" id="PS50894">
    <property type="entry name" value="HPT"/>
    <property type="match status" value="1"/>
</dbReference>
<evidence type="ECO:0000256" key="20">
    <source>
        <dbReference type="SAM" id="Coils"/>
    </source>
</evidence>
<dbReference type="Gene3D" id="1.10.287.130">
    <property type="match status" value="1"/>
</dbReference>
<keyword evidence="10" id="KW-0067">ATP-binding</keyword>
<evidence type="ECO:0000256" key="15">
    <source>
        <dbReference type="ARBA" id="ARBA00064003"/>
    </source>
</evidence>
<feature type="transmembrane region" description="Helical" evidence="21">
    <location>
        <begin position="336"/>
        <end position="355"/>
    </location>
</feature>
<comment type="subunit">
    <text evidence="15">At low DSF concentrations, interacts with RpfF.</text>
</comment>
<dbReference type="PROSITE" id="PS50109">
    <property type="entry name" value="HIS_KIN"/>
    <property type="match status" value="1"/>
</dbReference>
<dbReference type="Pfam" id="PF02518">
    <property type="entry name" value="HATPase_c"/>
    <property type="match status" value="1"/>
</dbReference>
<keyword evidence="28" id="KW-1185">Reference proteome</keyword>
<evidence type="ECO:0000256" key="6">
    <source>
        <dbReference type="ARBA" id="ARBA00022679"/>
    </source>
</evidence>
<keyword evidence="4" id="KW-1003">Cell membrane</keyword>
<dbReference type="InterPro" id="IPR013655">
    <property type="entry name" value="PAS_fold_3"/>
</dbReference>
<keyword evidence="8" id="KW-0547">Nucleotide-binding</keyword>
<evidence type="ECO:0000256" key="18">
    <source>
        <dbReference type="PROSITE-ProRule" id="PRU00110"/>
    </source>
</evidence>
<keyword evidence="13 21" id="KW-0472">Membrane</keyword>
<evidence type="ECO:0000256" key="7">
    <source>
        <dbReference type="ARBA" id="ARBA00022692"/>
    </source>
</evidence>
<comment type="function">
    <text evidence="14">Member of the two-component regulatory system BvgS/BvgA. Phosphorylates BvgA via a four-step phosphorelay in response to environmental signals.</text>
</comment>
<dbReference type="Gene3D" id="3.40.50.2300">
    <property type="match status" value="2"/>
</dbReference>
<evidence type="ECO:0000313" key="27">
    <source>
        <dbReference type="EMBL" id="QEL56219.1"/>
    </source>
</evidence>
<dbReference type="FunFam" id="1.10.287.130:FF:000002">
    <property type="entry name" value="Two-component osmosensing histidine kinase"/>
    <property type="match status" value="1"/>
</dbReference>
<evidence type="ECO:0000256" key="14">
    <source>
        <dbReference type="ARBA" id="ARBA00058004"/>
    </source>
</evidence>
<feature type="modified residue" description="Phosphohistidine" evidence="18">
    <location>
        <position position="1376"/>
    </location>
</feature>
<dbReference type="SUPFAM" id="SSF52172">
    <property type="entry name" value="CheY-like"/>
    <property type="match status" value="2"/>
</dbReference>
<dbReference type="Pfam" id="PF00072">
    <property type="entry name" value="Response_reg"/>
    <property type="match status" value="2"/>
</dbReference>
<dbReference type="InterPro" id="IPR036890">
    <property type="entry name" value="HATPase_C_sf"/>
</dbReference>
<feature type="domain" description="Histidine kinase" evidence="22">
    <location>
        <begin position="796"/>
        <end position="1017"/>
    </location>
</feature>
<evidence type="ECO:0000313" key="28">
    <source>
        <dbReference type="Proteomes" id="UP000322079"/>
    </source>
</evidence>
<organism evidence="27 28">
    <name type="scientific">Chromobacterium paludis</name>
    <dbReference type="NCBI Taxonomy" id="2605945"/>
    <lineage>
        <taxon>Bacteria</taxon>
        <taxon>Pseudomonadati</taxon>
        <taxon>Pseudomonadota</taxon>
        <taxon>Betaproteobacteria</taxon>
        <taxon>Neisseriales</taxon>
        <taxon>Chromobacteriaceae</taxon>
        <taxon>Chromobacterium</taxon>
    </lineage>
</organism>
<dbReference type="CDD" id="cd00082">
    <property type="entry name" value="HisKA"/>
    <property type="match status" value="1"/>
</dbReference>
<dbReference type="InterPro" id="IPR005467">
    <property type="entry name" value="His_kinase_dom"/>
</dbReference>
<keyword evidence="6" id="KW-0808">Transferase</keyword>
<dbReference type="InterPro" id="IPR029151">
    <property type="entry name" value="Sensor-like_sf"/>
</dbReference>
<feature type="domain" description="Response regulatory" evidence="23">
    <location>
        <begin position="1036"/>
        <end position="1159"/>
    </location>
</feature>
<dbReference type="Pfam" id="PF01627">
    <property type="entry name" value="Hpt"/>
    <property type="match status" value="1"/>
</dbReference>
<dbReference type="Proteomes" id="UP000322079">
    <property type="component" value="Chromosome"/>
</dbReference>
<evidence type="ECO:0000256" key="13">
    <source>
        <dbReference type="ARBA" id="ARBA00023136"/>
    </source>
</evidence>
<keyword evidence="7 21" id="KW-0812">Transmembrane</keyword>
<comment type="subcellular location">
    <subcellularLocation>
        <location evidence="2">Cell membrane</location>
        <topology evidence="2">Multi-pass membrane protein</topology>
    </subcellularLocation>
</comment>
<dbReference type="InterPro" id="IPR001789">
    <property type="entry name" value="Sig_transdc_resp-reg_receiver"/>
</dbReference>
<dbReference type="SMART" id="SM00086">
    <property type="entry name" value="PAC"/>
    <property type="match status" value="3"/>
</dbReference>
<dbReference type="Gene3D" id="3.30.450.20">
    <property type="entry name" value="PAS domain"/>
    <property type="match status" value="4"/>
</dbReference>
<dbReference type="SUPFAM" id="SSF55874">
    <property type="entry name" value="ATPase domain of HSP90 chaperone/DNA topoisomerase II/histidine kinase"/>
    <property type="match status" value="1"/>
</dbReference>
<dbReference type="Pfam" id="PF08447">
    <property type="entry name" value="PAS_3"/>
    <property type="match status" value="1"/>
</dbReference>
<name>A0A5C1DJS3_9NEIS</name>
<dbReference type="PRINTS" id="PR00344">
    <property type="entry name" value="BCTRLSENSOR"/>
</dbReference>
<evidence type="ECO:0000256" key="19">
    <source>
        <dbReference type="PROSITE-ProRule" id="PRU00169"/>
    </source>
</evidence>
<feature type="domain" description="PAC" evidence="25">
    <location>
        <begin position="436"/>
        <end position="488"/>
    </location>
</feature>
<dbReference type="InterPro" id="IPR035965">
    <property type="entry name" value="PAS-like_dom_sf"/>
</dbReference>
<dbReference type="InterPro" id="IPR036097">
    <property type="entry name" value="HisK_dim/P_sf"/>
</dbReference>
<evidence type="ECO:0000259" key="26">
    <source>
        <dbReference type="PROSITE" id="PS50894"/>
    </source>
</evidence>
<feature type="domain" description="HPt" evidence="26">
    <location>
        <begin position="1337"/>
        <end position="1437"/>
    </location>
</feature>
<evidence type="ECO:0000259" key="25">
    <source>
        <dbReference type="PROSITE" id="PS50113"/>
    </source>
</evidence>
<feature type="modified residue" description="4-aspartylphosphate" evidence="19">
    <location>
        <position position="1089"/>
    </location>
</feature>
<sequence>MPSLFPLRLTRLEWRLIASFLLSALIVTAVVVTQTGRHQRQQLLATYQTRLGYVSQTRNAILRQQLDQLERDARFLSATPPIAGIIRASAKQGFDQQENTTTDIWRKRLDTIFSAFLQANPDISALRLIGAKDNGKELVRVERDPYGAIRVVPDAQLARRGGRDYVADALRLPPGQAYFSDFVMGSHHIGRDGPPPVPTIHVGMPVHDGEGRVFGEVLIHYNATRLLGSLTRNIPVELNLYLTDQQGNYLLQPDASRTFGAEKGRVWRWQDDFRPTTIDLGQPASLRAFDSPYGVAYAHSIQVPFSSSQPDHYSKLFVVLPDSVVETMAADARTSALLNTLGVFLLLGVLCGLYFRKFRQAAFRQAELAAIVESSSDAIIGCTLQGRIISWNAAAARLFGQPTGQAMGRQLDDMLPYAGAPLLPRLLSACQDDDRPPLRLTLPQADGSARQLDIAVSPIRYRRQEAGGISLTLRDVTQQEAAEKRVRELNASLEQQIEERTRQLRVYSSMQNAILAHAGYAIIAADGEGVITLFNPAAERMLGYPAAEMIGRRSLAHFHCAEELAARAIQLSHELGETIGADAEAIVAPVWSQATDERQWTYIRANGERFPVQLTVSRLENEAGEAAGYLAIASDITQRLQDQRNLESTRDQLIKAAEVAELGIWSWRLDSDTLEWNDRMFDIYDIPRSFRDFGLYYNHWRARIHPDDIAETEFLLQQSLENGSSFSHTFRIVCQDGSTRHVQAAALMELSAEGKPYRMMGINRDITLEREQENWLRAAKAAADSANRAKSDFLANMSHEIRTPMNAVLGMLQLLRQSRLDAHQADYADKAAAAAHTLLGILNDILDFSRVEAGKLTLDPHPLSLDKLLRDVGVILSANVGAKDVEILFELDPALPDAIVADSLRLQQILINLSGNAIKFTDKGEVALSARLAEREGERVRIAFAVRDTGIGITPEQCQRIFEGFSQAESSTARRYGGSGLGLAISQRLVSLMGGQLRVASEPGKGSTFSFEIECELATAAEPAPSAGIVPMRGLRCLVIDDNDSARQAQSATLRAFGWQVDEAASGEAALSMLSDQAAGLDYDIVLVDWRMPGMDGWQTCAELRRLACDNPPPLIMMITAYAREMLQQLDPAQSSIVDRFLIKPVTPSMLFDAIADARAHRGLREALPPRDAGQGPRLAGLRLLLVEDNPTNQQVARELLKNEGAEVDVVDCGQAALSALANPASRYDLVLMDIQMPDMDGYEATRRLRARHAADALPIVAMTANVMPTDRERALAAGMNDHVGKPFDLDQLVGVILRLARGDAPDGAARPATPPIVLPEGGRLNSRQALARFGDNVKIYCHTLLSFCGEAEGLLVSLQGQRKQDQRQSAVQTLHTLKGLAATVGAEQLSALAAEQEAILRDPARSWPADYDALWQAAEEAVAAARQLAGQLLPAPAAEAAPPDDSEFQHELASLQRLLQDSNLQALQQFDQMQQHYRLAMPQALGQLETAIMQMDFAAASRLCEALLKQQKVDQT</sequence>
<dbReference type="PROSITE" id="PS50110">
    <property type="entry name" value="RESPONSE_REGULATORY"/>
    <property type="match status" value="2"/>
</dbReference>
<reference evidence="27 28" key="1">
    <citation type="submission" date="2019-08" db="EMBL/GenBank/DDBJ databases">
        <title>Chromobacterium paludis, a novel bacterium isolated from a Maryland marsh pond.</title>
        <authorList>
            <person name="Blackburn M.B."/>
            <person name="Gundersen-Rindal D.E."/>
        </authorList>
    </citation>
    <scope>NUCLEOTIDE SEQUENCE [LARGE SCALE GENOMIC DNA]</scope>
    <source>
        <strain evidence="28">IIBBL 257-1</strain>
    </source>
</reference>
<keyword evidence="20" id="KW-0175">Coiled coil</keyword>
<feature type="domain" description="PAC" evidence="25">
    <location>
        <begin position="726"/>
        <end position="778"/>
    </location>
</feature>
<evidence type="ECO:0000256" key="9">
    <source>
        <dbReference type="ARBA" id="ARBA00022777"/>
    </source>
</evidence>
<dbReference type="GO" id="GO:0006355">
    <property type="term" value="P:regulation of DNA-templated transcription"/>
    <property type="evidence" value="ECO:0007669"/>
    <property type="project" value="InterPro"/>
</dbReference>
<keyword evidence="5 19" id="KW-0597">Phosphoprotein</keyword>
<keyword evidence="11 21" id="KW-1133">Transmembrane helix</keyword>
<feature type="coiled-coil region" evidence="20">
    <location>
        <begin position="476"/>
        <end position="503"/>
    </location>
</feature>
<dbReference type="KEGG" id="chrm:FYK34_11920"/>
<feature type="transmembrane region" description="Helical" evidence="21">
    <location>
        <begin position="12"/>
        <end position="32"/>
    </location>
</feature>
<dbReference type="InterPro" id="IPR003594">
    <property type="entry name" value="HATPase_dom"/>
</dbReference>
<dbReference type="GO" id="GO:0005886">
    <property type="term" value="C:plasma membrane"/>
    <property type="evidence" value="ECO:0007669"/>
    <property type="project" value="UniProtKB-SubCell"/>
</dbReference>
<dbReference type="InterPro" id="IPR000700">
    <property type="entry name" value="PAS-assoc_C"/>
</dbReference>
<evidence type="ECO:0000256" key="16">
    <source>
        <dbReference type="ARBA" id="ARBA00068150"/>
    </source>
</evidence>
<evidence type="ECO:0000256" key="10">
    <source>
        <dbReference type="ARBA" id="ARBA00022840"/>
    </source>
</evidence>
<dbReference type="InterPro" id="IPR004358">
    <property type="entry name" value="Sig_transdc_His_kin-like_C"/>
</dbReference>
<dbReference type="SMART" id="SM00387">
    <property type="entry name" value="HATPase_c"/>
    <property type="match status" value="1"/>
</dbReference>
<comment type="catalytic activity">
    <reaction evidence="1">
        <text>ATP + protein L-histidine = ADP + protein N-phospho-L-histidine.</text>
        <dbReference type="EC" id="2.7.13.3"/>
    </reaction>
</comment>
<dbReference type="SMART" id="SM00091">
    <property type="entry name" value="PAS"/>
    <property type="match status" value="3"/>
</dbReference>
<feature type="domain" description="PAC" evidence="25">
    <location>
        <begin position="596"/>
        <end position="648"/>
    </location>
</feature>
<feature type="domain" description="PAS" evidence="24">
    <location>
        <begin position="364"/>
        <end position="411"/>
    </location>
</feature>
<dbReference type="SUPFAM" id="SSF55785">
    <property type="entry name" value="PYP-like sensor domain (PAS domain)"/>
    <property type="match status" value="3"/>
</dbReference>
<feature type="domain" description="Response regulatory" evidence="23">
    <location>
        <begin position="1183"/>
        <end position="1301"/>
    </location>
</feature>
<evidence type="ECO:0000256" key="3">
    <source>
        <dbReference type="ARBA" id="ARBA00012438"/>
    </source>
</evidence>
<dbReference type="GO" id="GO:0005524">
    <property type="term" value="F:ATP binding"/>
    <property type="evidence" value="ECO:0007669"/>
    <property type="project" value="UniProtKB-KW"/>
</dbReference>
<evidence type="ECO:0000256" key="21">
    <source>
        <dbReference type="SAM" id="Phobius"/>
    </source>
</evidence>
<feature type="domain" description="PAS" evidence="24">
    <location>
        <begin position="522"/>
        <end position="558"/>
    </location>
</feature>
<evidence type="ECO:0000256" key="12">
    <source>
        <dbReference type="ARBA" id="ARBA00023012"/>
    </source>
</evidence>
<proteinExistence type="predicted"/>
<dbReference type="Pfam" id="PF00512">
    <property type="entry name" value="HisKA"/>
    <property type="match status" value="1"/>
</dbReference>
<dbReference type="GO" id="GO:0000155">
    <property type="term" value="F:phosphorelay sensor kinase activity"/>
    <property type="evidence" value="ECO:0007669"/>
    <property type="project" value="InterPro"/>
</dbReference>
<evidence type="ECO:0000256" key="5">
    <source>
        <dbReference type="ARBA" id="ARBA00022553"/>
    </source>
</evidence>
<evidence type="ECO:0000259" key="24">
    <source>
        <dbReference type="PROSITE" id="PS50112"/>
    </source>
</evidence>
<evidence type="ECO:0000256" key="11">
    <source>
        <dbReference type="ARBA" id="ARBA00022989"/>
    </source>
</evidence>
<dbReference type="PANTHER" id="PTHR45339">
    <property type="entry name" value="HYBRID SIGNAL TRANSDUCTION HISTIDINE KINASE J"/>
    <property type="match status" value="1"/>
</dbReference>
<dbReference type="Pfam" id="PF13426">
    <property type="entry name" value="PAS_9"/>
    <property type="match status" value="1"/>
</dbReference>
<evidence type="ECO:0000259" key="23">
    <source>
        <dbReference type="PROSITE" id="PS50110"/>
    </source>
</evidence>
<dbReference type="SMART" id="SM00448">
    <property type="entry name" value="REC"/>
    <property type="match status" value="2"/>
</dbReference>